<comment type="caution">
    <text evidence="1">The sequence shown here is derived from an EMBL/GenBank/DDBJ whole genome shotgun (WGS) entry which is preliminary data.</text>
</comment>
<reference evidence="1" key="1">
    <citation type="submission" date="2022-07" db="EMBL/GenBank/DDBJ databases">
        <title>Phylogenomic reconstructions and comparative analyses of Kickxellomycotina fungi.</title>
        <authorList>
            <person name="Reynolds N.K."/>
            <person name="Stajich J.E."/>
            <person name="Barry K."/>
            <person name="Grigoriev I.V."/>
            <person name="Crous P."/>
            <person name="Smith M.E."/>
        </authorList>
    </citation>
    <scope>NUCLEOTIDE SEQUENCE</scope>
    <source>
        <strain evidence="1">NRRL 5244</strain>
    </source>
</reference>
<name>A0ACC1J2M6_9FUNG</name>
<dbReference type="EMBL" id="JANBPW010004380">
    <property type="protein sequence ID" value="KAJ1935102.1"/>
    <property type="molecule type" value="Genomic_DNA"/>
</dbReference>
<proteinExistence type="predicted"/>
<evidence type="ECO:0000313" key="1">
    <source>
        <dbReference type="EMBL" id="KAJ1935102.1"/>
    </source>
</evidence>
<keyword evidence="2" id="KW-1185">Reference proteome</keyword>
<sequence length="107" mass="11496">MADDAPNPPAAPVAEPKPDLKPEATSDDHVNLKVVGPDGSEIMFKIKRKTKLSKLMQAYCNRSGQTLGSVRFLVDGQRITGDNTPLELDLEDGDSIDAMMEQVGGSL</sequence>
<gene>
    <name evidence="1" type="primary">SMT3</name>
    <name evidence="1" type="ORF">FBU59_005491</name>
</gene>
<accession>A0ACC1J2M6</accession>
<organism evidence="1 2">
    <name type="scientific">Linderina macrospora</name>
    <dbReference type="NCBI Taxonomy" id="4868"/>
    <lineage>
        <taxon>Eukaryota</taxon>
        <taxon>Fungi</taxon>
        <taxon>Fungi incertae sedis</taxon>
        <taxon>Zoopagomycota</taxon>
        <taxon>Kickxellomycotina</taxon>
        <taxon>Kickxellomycetes</taxon>
        <taxon>Kickxellales</taxon>
        <taxon>Kickxellaceae</taxon>
        <taxon>Linderina</taxon>
    </lineage>
</organism>
<dbReference type="Proteomes" id="UP001150603">
    <property type="component" value="Unassembled WGS sequence"/>
</dbReference>
<evidence type="ECO:0000313" key="2">
    <source>
        <dbReference type="Proteomes" id="UP001150603"/>
    </source>
</evidence>
<protein>
    <submittedName>
        <fullName evidence="1">SUMO protein smt3</fullName>
    </submittedName>
</protein>